<dbReference type="AlphaFoldDB" id="A0A812QSZ9"/>
<gene>
    <name evidence="2" type="ORF">SPIL2461_LOCUS9917</name>
</gene>
<accession>A0A812QSZ9</accession>
<evidence type="ECO:0000256" key="1">
    <source>
        <dbReference type="SAM" id="SignalP"/>
    </source>
</evidence>
<organism evidence="2 3">
    <name type="scientific">Symbiodinium pilosum</name>
    <name type="common">Dinoflagellate</name>
    <dbReference type="NCBI Taxonomy" id="2952"/>
    <lineage>
        <taxon>Eukaryota</taxon>
        <taxon>Sar</taxon>
        <taxon>Alveolata</taxon>
        <taxon>Dinophyceae</taxon>
        <taxon>Suessiales</taxon>
        <taxon>Symbiodiniaceae</taxon>
        <taxon>Symbiodinium</taxon>
    </lineage>
</organism>
<dbReference type="Proteomes" id="UP000649617">
    <property type="component" value="Unassembled WGS sequence"/>
</dbReference>
<protein>
    <recommendedName>
        <fullName evidence="4">Secreted protein</fullName>
    </recommendedName>
</protein>
<comment type="caution">
    <text evidence="2">The sequence shown here is derived from an EMBL/GenBank/DDBJ whole genome shotgun (WGS) entry which is preliminary data.</text>
</comment>
<feature type="chain" id="PRO_5032672452" description="Secreted protein" evidence="1">
    <location>
        <begin position="20"/>
        <end position="289"/>
    </location>
</feature>
<proteinExistence type="predicted"/>
<reference evidence="2" key="1">
    <citation type="submission" date="2021-02" db="EMBL/GenBank/DDBJ databases">
        <authorList>
            <person name="Dougan E. K."/>
            <person name="Rhodes N."/>
            <person name="Thang M."/>
            <person name="Chan C."/>
        </authorList>
    </citation>
    <scope>NUCLEOTIDE SEQUENCE</scope>
</reference>
<dbReference type="OrthoDB" id="427361at2759"/>
<dbReference type="EMBL" id="CAJNIZ010017700">
    <property type="protein sequence ID" value="CAE7401957.1"/>
    <property type="molecule type" value="Genomic_DNA"/>
</dbReference>
<keyword evidence="1" id="KW-0732">Signal</keyword>
<evidence type="ECO:0000313" key="3">
    <source>
        <dbReference type="Proteomes" id="UP000649617"/>
    </source>
</evidence>
<evidence type="ECO:0008006" key="4">
    <source>
        <dbReference type="Google" id="ProtNLM"/>
    </source>
</evidence>
<evidence type="ECO:0000313" key="2">
    <source>
        <dbReference type="EMBL" id="CAE7401957.1"/>
    </source>
</evidence>
<feature type="signal peptide" evidence="1">
    <location>
        <begin position="1"/>
        <end position="19"/>
    </location>
</feature>
<sequence>MKMAKLLVILAPLLGSVAGLKYLADEFLNVSSQVNVPDCKGTQLAKVVGKDHWQCDSLSGKAGKSNEEKCRNSYDTNAAGKMFVQCEVQYQNPSKTHFNCLGPTVCKKPAAPPSCGSLDKFSFSKDKKEFVKIIDWDKGTSANNGVTFDAKKDCVNDLFNQNGGVWLMEVSKDGSTFHEWAVYKQTQVRNGFDAYGYIYNWRSSNNKINKHFELYSDVDDAISGSSKWNTCNYDDSKAGFARDCCCRASSKSFEPNKGGGGWGFFAPSSYRTNIRWSKIRISMPVKPLS</sequence>
<keyword evidence="3" id="KW-1185">Reference proteome</keyword>
<name>A0A812QSZ9_SYMPI</name>